<evidence type="ECO:0000256" key="12">
    <source>
        <dbReference type="RuleBase" id="RU367099"/>
    </source>
</evidence>
<evidence type="ECO:0000256" key="1">
    <source>
        <dbReference type="ARBA" id="ARBA00004120"/>
    </source>
</evidence>
<comment type="similarity">
    <text evidence="4 12">Belongs to the ARL2BP family.</text>
</comment>
<accession>A0ABM3FG32</accession>
<dbReference type="Gene3D" id="1.20.1520.10">
    <property type="entry name" value="ADP-ribosylation factor-like 2-binding protein, domain"/>
    <property type="match status" value="1"/>
</dbReference>
<evidence type="ECO:0000256" key="10">
    <source>
        <dbReference type="ARBA" id="ARBA00023242"/>
    </source>
</evidence>
<evidence type="ECO:0000256" key="5">
    <source>
        <dbReference type="ARBA" id="ARBA00014849"/>
    </source>
</evidence>
<evidence type="ECO:0000313" key="15">
    <source>
        <dbReference type="RefSeq" id="XP_046586970.1"/>
    </source>
</evidence>
<evidence type="ECO:0000256" key="3">
    <source>
        <dbReference type="ARBA" id="ARBA00004300"/>
    </source>
</evidence>
<evidence type="ECO:0000259" key="13">
    <source>
        <dbReference type="Pfam" id="PF11527"/>
    </source>
</evidence>
<evidence type="ECO:0000256" key="9">
    <source>
        <dbReference type="ARBA" id="ARBA00023212"/>
    </source>
</evidence>
<reference evidence="15" key="1">
    <citation type="submission" date="2025-08" db="UniProtKB">
        <authorList>
            <consortium name="RefSeq"/>
        </authorList>
    </citation>
    <scope>IDENTIFICATION</scope>
    <source>
        <tissue evidence="15">Thorax and Abdomen</tissue>
    </source>
</reference>
<dbReference type="InterPro" id="IPR023379">
    <property type="entry name" value="BART_dom"/>
</dbReference>
<dbReference type="PANTHER" id="PTHR15487:SF4">
    <property type="entry name" value="ADP-RIBOSYLATION FACTOR-LIKE PROTEIN 2-BINDING PROTEIN"/>
    <property type="match status" value="1"/>
</dbReference>
<evidence type="ECO:0000313" key="14">
    <source>
        <dbReference type="Proteomes" id="UP000829291"/>
    </source>
</evidence>
<dbReference type="InterPro" id="IPR042541">
    <property type="entry name" value="BART_sf"/>
</dbReference>
<keyword evidence="9 12" id="KW-0206">Cytoskeleton</keyword>
<evidence type="ECO:0000256" key="8">
    <source>
        <dbReference type="ARBA" id="ARBA00023128"/>
    </source>
</evidence>
<evidence type="ECO:0000256" key="4">
    <source>
        <dbReference type="ARBA" id="ARBA00009880"/>
    </source>
</evidence>
<comment type="function">
    <text evidence="12">Plays a role as an effector of the ADP-ribosylation factor-like protein 2, ARL2.</text>
</comment>
<evidence type="ECO:0000256" key="2">
    <source>
        <dbReference type="ARBA" id="ARBA00004123"/>
    </source>
</evidence>
<evidence type="ECO:0000256" key="11">
    <source>
        <dbReference type="ARBA" id="ARBA00023273"/>
    </source>
</evidence>
<evidence type="ECO:0000256" key="7">
    <source>
        <dbReference type="ARBA" id="ARBA00023069"/>
    </source>
</evidence>
<keyword evidence="7 12" id="KW-0969">Cilium</keyword>
<keyword evidence="10 12" id="KW-0539">Nucleus</keyword>
<gene>
    <name evidence="15" type="primary">LOC107217715</name>
</gene>
<keyword evidence="8 12" id="KW-0496">Mitochondrion</keyword>
<dbReference type="PANTHER" id="PTHR15487">
    <property type="entry name" value="ADP-RIBOSYLATION FACTOR-LIKE PROTEIN 2-BINDING PROTEIN"/>
    <property type="match status" value="1"/>
</dbReference>
<keyword evidence="6 12" id="KW-0963">Cytoplasm</keyword>
<dbReference type="GeneID" id="107217715"/>
<dbReference type="Proteomes" id="UP000829291">
    <property type="component" value="Chromosome 2"/>
</dbReference>
<name>A0ABM3FG32_NEOLC</name>
<dbReference type="RefSeq" id="XP_046586970.1">
    <property type="nucleotide sequence ID" value="XM_046731014.1"/>
</dbReference>
<proteinExistence type="inferred from homology"/>
<evidence type="ECO:0000256" key="6">
    <source>
        <dbReference type="ARBA" id="ARBA00022490"/>
    </source>
</evidence>
<feature type="domain" description="BART" evidence="13">
    <location>
        <begin position="33"/>
        <end position="145"/>
    </location>
</feature>
<protein>
    <recommendedName>
        <fullName evidence="5 12">ADP-ribosylation factor-like protein 2-binding protein</fullName>
        <shortName evidence="12">ARF-like 2-binding protein</shortName>
    </recommendedName>
</protein>
<keyword evidence="14" id="KW-1185">Reference proteome</keyword>
<keyword evidence="11 12" id="KW-0966">Cell projection</keyword>
<sequence length="172" mass="20210">MKIFLWRKDHITPMDTDSEEVHEESKGVRDAGFDKIIGYIEDLLMESEFQELQQKFLENYWHIFGPEEENKLIYMEIFNQYNQEIENYIVKQLKKSVPNFSIHVLLDQLNERRPELDGEVFEVLATLTDFLSFKEMILDYKAVKEGKVEDFSAGISITSIKSTSSERDEPTG</sequence>
<dbReference type="Pfam" id="PF11527">
    <property type="entry name" value="ARL2_Bind_BART"/>
    <property type="match status" value="1"/>
</dbReference>
<organism evidence="14 15">
    <name type="scientific">Neodiprion lecontei</name>
    <name type="common">Redheaded pine sawfly</name>
    <dbReference type="NCBI Taxonomy" id="441921"/>
    <lineage>
        <taxon>Eukaryota</taxon>
        <taxon>Metazoa</taxon>
        <taxon>Ecdysozoa</taxon>
        <taxon>Arthropoda</taxon>
        <taxon>Hexapoda</taxon>
        <taxon>Insecta</taxon>
        <taxon>Pterygota</taxon>
        <taxon>Neoptera</taxon>
        <taxon>Endopterygota</taxon>
        <taxon>Hymenoptera</taxon>
        <taxon>Tenthredinoidea</taxon>
        <taxon>Diprionidae</taxon>
        <taxon>Diprioninae</taxon>
        <taxon>Neodiprion</taxon>
    </lineage>
</organism>
<dbReference type="InterPro" id="IPR038849">
    <property type="entry name" value="ARL2BP"/>
</dbReference>
<comment type="subcellular location">
    <subcellularLocation>
        <location evidence="1 12">Cytoplasm</location>
        <location evidence="1 12">Cytoskeleton</location>
        <location evidence="1 12">Cilium basal body</location>
    </subcellularLocation>
    <subcellularLocation>
        <location evidence="3 12">Cytoplasm</location>
        <location evidence="3 12">Cytoskeleton</location>
        <location evidence="3 12">Microtubule organizing center</location>
        <location evidence="3 12">Centrosome</location>
    </subcellularLocation>
    <subcellularLocation>
        <location evidence="12">Cytoplasm</location>
    </subcellularLocation>
    <subcellularLocation>
        <location evidence="2 12">Nucleus</location>
    </subcellularLocation>
    <subcellularLocation>
        <location evidence="12">Mitochondrion intermembrane space</location>
    </subcellularLocation>
</comment>